<evidence type="ECO:0000313" key="3">
    <source>
        <dbReference type="Proteomes" id="UP001497482"/>
    </source>
</evidence>
<reference evidence="2 3" key="1">
    <citation type="submission" date="2024-04" db="EMBL/GenBank/DDBJ databases">
        <authorList>
            <person name="Waldvogel A.-M."/>
            <person name="Schoenle A."/>
        </authorList>
    </citation>
    <scope>NUCLEOTIDE SEQUENCE [LARGE SCALE GENOMIC DNA]</scope>
</reference>
<dbReference type="Proteomes" id="UP001497482">
    <property type="component" value="Chromosome 2"/>
</dbReference>
<protein>
    <submittedName>
        <fullName evidence="2">Uncharacterized protein</fullName>
    </submittedName>
</protein>
<keyword evidence="3" id="KW-1185">Reference proteome</keyword>
<evidence type="ECO:0000256" key="1">
    <source>
        <dbReference type="SAM" id="MobiDB-lite"/>
    </source>
</evidence>
<dbReference type="AlphaFoldDB" id="A0AAV2KPJ5"/>
<feature type="region of interest" description="Disordered" evidence="1">
    <location>
        <begin position="53"/>
        <end position="82"/>
    </location>
</feature>
<gene>
    <name evidence="2" type="ORF">KC01_LOCUS21297</name>
</gene>
<feature type="compositionally biased region" description="Basic and acidic residues" evidence="1">
    <location>
        <begin position="9"/>
        <end position="19"/>
    </location>
</feature>
<name>A0AAV2KPJ5_KNICA</name>
<dbReference type="EMBL" id="OZ035824">
    <property type="protein sequence ID" value="CAL1591973.1"/>
    <property type="molecule type" value="Genomic_DNA"/>
</dbReference>
<proteinExistence type="predicted"/>
<sequence length="82" mass="9010">MSDSSSRSSRAENVTRFRDPQPPLNPHKLLKCFHHSGDERRFTAVGVQPAGIQNGFQLPNTPARNDTQTQTKTKAALFGSSS</sequence>
<organism evidence="2 3">
    <name type="scientific">Knipowitschia caucasica</name>
    <name type="common">Caucasian dwarf goby</name>
    <name type="synonym">Pomatoschistus caucasicus</name>
    <dbReference type="NCBI Taxonomy" id="637954"/>
    <lineage>
        <taxon>Eukaryota</taxon>
        <taxon>Metazoa</taxon>
        <taxon>Chordata</taxon>
        <taxon>Craniata</taxon>
        <taxon>Vertebrata</taxon>
        <taxon>Euteleostomi</taxon>
        <taxon>Actinopterygii</taxon>
        <taxon>Neopterygii</taxon>
        <taxon>Teleostei</taxon>
        <taxon>Neoteleostei</taxon>
        <taxon>Acanthomorphata</taxon>
        <taxon>Gobiaria</taxon>
        <taxon>Gobiiformes</taxon>
        <taxon>Gobioidei</taxon>
        <taxon>Gobiidae</taxon>
        <taxon>Gobiinae</taxon>
        <taxon>Knipowitschia</taxon>
    </lineage>
</organism>
<feature type="region of interest" description="Disordered" evidence="1">
    <location>
        <begin position="1"/>
        <end position="26"/>
    </location>
</feature>
<accession>A0AAV2KPJ5</accession>
<feature type="compositionally biased region" description="Polar residues" evidence="1">
    <location>
        <begin position="54"/>
        <end position="82"/>
    </location>
</feature>
<evidence type="ECO:0000313" key="2">
    <source>
        <dbReference type="EMBL" id="CAL1591973.1"/>
    </source>
</evidence>